<name>A0A344UT25_9ACTN</name>
<dbReference type="AlphaFoldDB" id="A0A344UT25"/>
<dbReference type="EMBL" id="CP025198">
    <property type="protein sequence ID" value="AXE38423.1"/>
    <property type="molecule type" value="Genomic_DNA"/>
</dbReference>
<dbReference type="InterPro" id="IPR036259">
    <property type="entry name" value="MFS_trans_sf"/>
</dbReference>
<feature type="transmembrane region" description="Helical" evidence="1">
    <location>
        <begin position="25"/>
        <end position="47"/>
    </location>
</feature>
<accession>A0A344UT25</accession>
<dbReference type="KEGG" id="acij:JS278_01247"/>
<organism evidence="2 3">
    <name type="scientific">Acidipropionibacterium virtanenii</name>
    <dbReference type="NCBI Taxonomy" id="2057246"/>
    <lineage>
        <taxon>Bacteria</taxon>
        <taxon>Bacillati</taxon>
        <taxon>Actinomycetota</taxon>
        <taxon>Actinomycetes</taxon>
        <taxon>Propionibacteriales</taxon>
        <taxon>Propionibacteriaceae</taxon>
        <taxon>Acidipropionibacterium</taxon>
    </lineage>
</organism>
<evidence type="ECO:0000256" key="1">
    <source>
        <dbReference type="SAM" id="Phobius"/>
    </source>
</evidence>
<feature type="transmembrane region" description="Helical" evidence="1">
    <location>
        <begin position="95"/>
        <end position="115"/>
    </location>
</feature>
<proteinExistence type="predicted"/>
<evidence type="ECO:0000313" key="2">
    <source>
        <dbReference type="EMBL" id="AXE38423.1"/>
    </source>
</evidence>
<keyword evidence="1" id="KW-0812">Transmembrane</keyword>
<keyword evidence="1" id="KW-1133">Transmembrane helix</keyword>
<keyword evidence="1" id="KW-0472">Membrane</keyword>
<evidence type="ECO:0000313" key="3">
    <source>
        <dbReference type="Proteomes" id="UP000251995"/>
    </source>
</evidence>
<reference evidence="2 3" key="1">
    <citation type="submission" date="2017-12" db="EMBL/GenBank/DDBJ databases">
        <title>The whole genome sequence of the Acidipropionibacterium virtanenii sp. nov. type strain JS278.</title>
        <authorList>
            <person name="Laine P."/>
            <person name="Deptula P."/>
            <person name="Varmanen P."/>
            <person name="Auvinen P."/>
        </authorList>
    </citation>
    <scope>NUCLEOTIDE SEQUENCE [LARGE SCALE GENOMIC DNA]</scope>
    <source>
        <strain evidence="2 3">JS278</strain>
    </source>
</reference>
<feature type="transmembrane region" description="Helical" evidence="1">
    <location>
        <begin position="67"/>
        <end position="88"/>
    </location>
</feature>
<gene>
    <name evidence="2" type="ORF">JS278_01247</name>
</gene>
<protein>
    <submittedName>
        <fullName evidence="2">Uncharacterized protein</fullName>
    </submittedName>
</protein>
<keyword evidence="3" id="KW-1185">Reference proteome</keyword>
<sequence length="116" mass="12406">MSSPRRAAPENEEELVADAKAWRRYSVLVIIGIVVAVLGLGVFGYLGWWSLCGSTVAGCRPGEEATYWGSAVAAAALGAIIGILSQIWLPRKWHVGLSVALPVLLVVIAAIFWFVV</sequence>
<dbReference type="Proteomes" id="UP000251995">
    <property type="component" value="Chromosome"/>
</dbReference>
<dbReference type="SUPFAM" id="SSF103473">
    <property type="entry name" value="MFS general substrate transporter"/>
    <property type="match status" value="1"/>
</dbReference>